<organism evidence="2 3">
    <name type="scientific">Streptomyces subrutilus</name>
    <dbReference type="NCBI Taxonomy" id="36818"/>
    <lineage>
        <taxon>Bacteria</taxon>
        <taxon>Bacillati</taxon>
        <taxon>Actinomycetota</taxon>
        <taxon>Actinomycetes</taxon>
        <taxon>Kitasatosporales</taxon>
        <taxon>Streptomycetaceae</taxon>
        <taxon>Streptomyces</taxon>
    </lineage>
</organism>
<accession>A0A1E5NZS8</accession>
<name>A0A1E5NZS8_9ACTN</name>
<evidence type="ECO:0000313" key="3">
    <source>
        <dbReference type="Proteomes" id="UP000095705"/>
    </source>
</evidence>
<dbReference type="Proteomes" id="UP000095705">
    <property type="component" value="Unassembled WGS sequence"/>
</dbReference>
<evidence type="ECO:0000256" key="1">
    <source>
        <dbReference type="SAM" id="MobiDB-lite"/>
    </source>
</evidence>
<dbReference type="EMBL" id="MEHK01000002">
    <property type="protein sequence ID" value="OEJ22319.1"/>
    <property type="molecule type" value="Genomic_DNA"/>
</dbReference>
<protein>
    <submittedName>
        <fullName evidence="2">Uncharacterized protein</fullName>
    </submittedName>
</protein>
<proteinExistence type="predicted"/>
<sequence length="63" mass="7004">MAPRAPVLDGPGLPETRPRVRPAHMLLMCRTFHGWSGQLNWHHPQGYSGRATEATRLGGDTEK</sequence>
<reference evidence="2 3" key="1">
    <citation type="submission" date="2016-08" db="EMBL/GenBank/DDBJ databases">
        <title>The complete genome of Streptomyces subrutilus 10-1-1.</title>
        <authorList>
            <person name="Chen X."/>
        </authorList>
    </citation>
    <scope>NUCLEOTIDE SEQUENCE [LARGE SCALE GENOMIC DNA]</scope>
    <source>
        <strain evidence="2 3">10-1-1</strain>
    </source>
</reference>
<feature type="region of interest" description="Disordered" evidence="1">
    <location>
        <begin position="43"/>
        <end position="63"/>
    </location>
</feature>
<evidence type="ECO:0000313" key="2">
    <source>
        <dbReference type="EMBL" id="OEJ22319.1"/>
    </source>
</evidence>
<gene>
    <name evidence="2" type="ORF">BGK67_32670</name>
</gene>
<comment type="caution">
    <text evidence="2">The sequence shown here is derived from an EMBL/GenBank/DDBJ whole genome shotgun (WGS) entry which is preliminary data.</text>
</comment>
<keyword evidence="3" id="KW-1185">Reference proteome</keyword>
<dbReference type="AlphaFoldDB" id="A0A1E5NZS8"/>